<accession>A0A1Y4L746</accession>
<evidence type="ECO:0008006" key="3">
    <source>
        <dbReference type="Google" id="ProtNLM"/>
    </source>
</evidence>
<dbReference type="Proteomes" id="UP000195897">
    <property type="component" value="Unassembled WGS sequence"/>
</dbReference>
<dbReference type="RefSeq" id="WP_087373085.1">
    <property type="nucleotide sequence ID" value="NZ_NFKK01000009.1"/>
</dbReference>
<evidence type="ECO:0000313" key="1">
    <source>
        <dbReference type="EMBL" id="OUP52564.1"/>
    </source>
</evidence>
<evidence type="ECO:0000313" key="2">
    <source>
        <dbReference type="Proteomes" id="UP000195897"/>
    </source>
</evidence>
<name>A0A1Y4L746_9FIRM</name>
<protein>
    <recommendedName>
        <fullName evidence="3">Stage III sporulation protein AF</fullName>
    </recommendedName>
</protein>
<gene>
    <name evidence="1" type="ORF">B5F17_08760</name>
</gene>
<organism evidence="1 2">
    <name type="scientific">Butyricicoccus pullicaecorum</name>
    <dbReference type="NCBI Taxonomy" id="501571"/>
    <lineage>
        <taxon>Bacteria</taxon>
        <taxon>Bacillati</taxon>
        <taxon>Bacillota</taxon>
        <taxon>Clostridia</taxon>
        <taxon>Eubacteriales</taxon>
        <taxon>Butyricicoccaceae</taxon>
        <taxon>Butyricicoccus</taxon>
    </lineage>
</organism>
<sequence length="163" mass="17226">MIELFQTMLTGVAAAALCGGAALALTRGNALREVIRLAGGLAVLLAVLQPLTGLRLPDLAGSIRQTVQDNAAQSAQYQQENEAVLAEAAVQSVADYIEQRAAQLGVSCTVTLATSQDTDGRTVLTGLTLTAQKAKQSERETIESMIVSECGIPKELVTWNWIE</sequence>
<reference evidence="2" key="1">
    <citation type="submission" date="2017-04" db="EMBL/GenBank/DDBJ databases">
        <title>Function of individual gut microbiota members based on whole genome sequencing of pure cultures obtained from chicken caecum.</title>
        <authorList>
            <person name="Medvecky M."/>
            <person name="Cejkova D."/>
            <person name="Polansky O."/>
            <person name="Karasova D."/>
            <person name="Kubasova T."/>
            <person name="Cizek A."/>
            <person name="Rychlik I."/>
        </authorList>
    </citation>
    <scope>NUCLEOTIDE SEQUENCE [LARGE SCALE GENOMIC DNA]</scope>
    <source>
        <strain evidence="2">An180</strain>
    </source>
</reference>
<dbReference type="EMBL" id="NFKK01000009">
    <property type="protein sequence ID" value="OUP52564.1"/>
    <property type="molecule type" value="Genomic_DNA"/>
</dbReference>
<dbReference type="AlphaFoldDB" id="A0A1Y4L746"/>
<comment type="caution">
    <text evidence="1">The sequence shown here is derived from an EMBL/GenBank/DDBJ whole genome shotgun (WGS) entry which is preliminary data.</text>
</comment>
<proteinExistence type="predicted"/>